<accession>A0ACD4D7Q3</accession>
<dbReference type="Proteomes" id="UP001061991">
    <property type="component" value="Chromosome"/>
</dbReference>
<proteinExistence type="predicted"/>
<sequence>MIDEASTACHQAPRCPGRKLILSEGDGAMSKRKFNDDEVMNILKAHRSGMSVAQLCSEHGISEPTFYRWQSLQLRNAGFDVKRLKALEDENQKLKKLLAEAMLAAATLSEMLANTPSRGNA</sequence>
<reference evidence="1" key="1">
    <citation type="submission" date="2022-09" db="EMBL/GenBank/DDBJ databases">
        <title>Interaction between co-microsymbionts with complementary sets of symbiotic genes in legume-rhizobium systems.</title>
        <authorList>
            <person name="Safronova V."/>
            <person name="Sazanova A."/>
            <person name="Afonin A."/>
            <person name="Chirak E."/>
        </authorList>
    </citation>
    <scope>NUCLEOTIDE SEQUENCE</scope>
    <source>
        <strain evidence="1">A18/3m</strain>
    </source>
</reference>
<name>A0ACD4D7Q3_9HYPH</name>
<gene>
    <name evidence="1" type="ORF">N8E88_16995</name>
</gene>
<evidence type="ECO:0000313" key="2">
    <source>
        <dbReference type="Proteomes" id="UP001061991"/>
    </source>
</evidence>
<protein>
    <submittedName>
        <fullName evidence="1">Transposase</fullName>
    </submittedName>
</protein>
<organism evidence="1 2">
    <name type="scientific">Phyllobacterium zundukense</name>
    <dbReference type="NCBI Taxonomy" id="1867719"/>
    <lineage>
        <taxon>Bacteria</taxon>
        <taxon>Pseudomonadati</taxon>
        <taxon>Pseudomonadota</taxon>
        <taxon>Alphaproteobacteria</taxon>
        <taxon>Hyphomicrobiales</taxon>
        <taxon>Phyllobacteriaceae</taxon>
        <taxon>Phyllobacterium</taxon>
    </lineage>
</organism>
<dbReference type="EMBL" id="CP104973">
    <property type="protein sequence ID" value="UXN61743.1"/>
    <property type="molecule type" value="Genomic_DNA"/>
</dbReference>
<keyword evidence="2" id="KW-1185">Reference proteome</keyword>
<evidence type="ECO:0000313" key="1">
    <source>
        <dbReference type="EMBL" id="UXN61743.1"/>
    </source>
</evidence>